<dbReference type="EMBL" id="HBHX01059739">
    <property type="protein sequence ID" value="CAE0139948.1"/>
    <property type="molecule type" value="Transcribed_RNA"/>
</dbReference>
<gene>
    <name evidence="1" type="ORF">HERI1096_LOCUS33030</name>
</gene>
<evidence type="ECO:0008006" key="2">
    <source>
        <dbReference type="Google" id="ProtNLM"/>
    </source>
</evidence>
<reference evidence="1" key="1">
    <citation type="submission" date="2021-01" db="EMBL/GenBank/DDBJ databases">
        <authorList>
            <person name="Corre E."/>
            <person name="Pelletier E."/>
            <person name="Niang G."/>
            <person name="Scheremetjew M."/>
            <person name="Finn R."/>
            <person name="Kale V."/>
            <person name="Holt S."/>
            <person name="Cochrane G."/>
            <person name="Meng A."/>
            <person name="Brown T."/>
            <person name="Cohen L."/>
        </authorList>
    </citation>
    <scope>NUCLEOTIDE SEQUENCE</scope>
    <source>
        <strain evidence="1">CCMP281</strain>
    </source>
</reference>
<dbReference type="InterPro" id="IPR021829">
    <property type="entry name" value="DUF3419"/>
</dbReference>
<dbReference type="CDD" id="cd02440">
    <property type="entry name" value="AdoMet_MTases"/>
    <property type="match status" value="1"/>
</dbReference>
<name>A0A7S3BMU1_9EUKA</name>
<proteinExistence type="predicted"/>
<dbReference type="InterPro" id="IPR029063">
    <property type="entry name" value="SAM-dependent_MTases_sf"/>
</dbReference>
<evidence type="ECO:0000313" key="1">
    <source>
        <dbReference type="EMBL" id="CAE0139948.1"/>
    </source>
</evidence>
<dbReference type="PANTHER" id="PTHR47473:SF1">
    <property type="entry name" value="METHYLTRANSFERASE DOMAIN-CONTAINING PROTEIN"/>
    <property type="match status" value="1"/>
</dbReference>
<dbReference type="PANTHER" id="PTHR47473">
    <property type="entry name" value="BTA1P"/>
    <property type="match status" value="1"/>
</dbReference>
<dbReference type="SUPFAM" id="SSF53335">
    <property type="entry name" value="S-adenosyl-L-methionine-dependent methyltransferases"/>
    <property type="match status" value="1"/>
</dbReference>
<dbReference type="Gene3D" id="3.40.50.150">
    <property type="entry name" value="Vaccinia Virus protein VP39"/>
    <property type="match status" value="1"/>
</dbReference>
<accession>A0A7S3BMU1</accession>
<dbReference type="Pfam" id="PF13489">
    <property type="entry name" value="Methyltransf_23"/>
    <property type="match status" value="1"/>
</dbReference>
<protein>
    <recommendedName>
        <fullName evidence="2">Methyltransferase domain-containing protein</fullName>
    </recommendedName>
</protein>
<organism evidence="1">
    <name type="scientific">Haptolina ericina</name>
    <dbReference type="NCBI Taxonomy" id="156174"/>
    <lineage>
        <taxon>Eukaryota</taxon>
        <taxon>Haptista</taxon>
        <taxon>Haptophyta</taxon>
        <taxon>Prymnesiophyceae</taxon>
        <taxon>Prymnesiales</taxon>
        <taxon>Prymnesiaceae</taxon>
        <taxon>Haptolina</taxon>
    </lineage>
</organism>
<sequence>MKQRRPYPPASICLAIIRQFLSAHWLWTWFAPLGGVPRAQLDLIARESHVWAERIEELVGRRMWLKDNYFYYAYIVGCWSEGCCPRYLRPEHFATLKANVDRVTVFHGSVAQAAQLRDDFTVASLLDSMDWMGDDMIAEQMAALLPRMDPKGSVFWRCFGPKVHSPVLASLKPALVPDDDGSERVGWYLSQWLAPVPPSKGPKAVDYGQLARDGGGRPAKVNTVLDDLGVMVAMGVHALRSEKDVRAFYRSQGSNYDGFREALLPSRDRLLKFCLPWVSKPKIWLSVGCGTARDIEYVVEHIKACSTRVYLLDLSPDLLVVAAARVEQLGISHLVSTVEADITQAYGDDGQPRGELAGKLPPLGCVDMVTCSYCLTMIPPWKDALSVMVDALAPGGVMAIVDFTVRSDRPSHWVQSFYTWWFANDGVFFDIEHTRALRSHPQLSTFWFSEGEARVPYTPLYPTHYTWAAVKVTASKSHAKSRAK</sequence>
<dbReference type="AlphaFoldDB" id="A0A7S3BMU1"/>
<dbReference type="Pfam" id="PF11899">
    <property type="entry name" value="DUF3419"/>
    <property type="match status" value="1"/>
</dbReference>